<accession>A0ABV4DXD8</accession>
<evidence type="ECO:0000313" key="3">
    <source>
        <dbReference type="Proteomes" id="UP001565220"/>
    </source>
</evidence>
<dbReference type="InterPro" id="IPR029057">
    <property type="entry name" value="PRTase-like"/>
</dbReference>
<dbReference type="Gene3D" id="3.40.50.2020">
    <property type="match status" value="1"/>
</dbReference>
<dbReference type="CDD" id="cd06223">
    <property type="entry name" value="PRTases_typeI"/>
    <property type="match status" value="1"/>
</dbReference>
<reference evidence="2 3" key="1">
    <citation type="submission" date="2024-08" db="EMBL/GenBank/DDBJ databases">
        <title>Clostridium lapicellarii sp. nov., and Clostridium renhuaiense sp. nov., two species isolated from the mud in a fermentation cellar used for producing sauce-flavour Chinese liquors.</title>
        <authorList>
            <person name="Yang F."/>
            <person name="Wang H."/>
            <person name="Chen L.Q."/>
            <person name="Zhou N."/>
            <person name="Lu J.J."/>
            <person name="Pu X.X."/>
            <person name="Wan B."/>
            <person name="Wang L."/>
            <person name="Liu S.J."/>
        </authorList>
    </citation>
    <scope>NUCLEOTIDE SEQUENCE [LARGE SCALE GENOMIC DNA]</scope>
    <source>
        <strain evidence="2 3">MT-113</strain>
    </source>
</reference>
<dbReference type="Proteomes" id="UP001565220">
    <property type="component" value="Unassembled WGS sequence"/>
</dbReference>
<dbReference type="PANTHER" id="PTHR47505:SF1">
    <property type="entry name" value="DNA UTILIZATION PROTEIN YHGH"/>
    <property type="match status" value="1"/>
</dbReference>
<dbReference type="InterPro" id="IPR051910">
    <property type="entry name" value="ComF/GntX_DNA_util-trans"/>
</dbReference>
<name>A0ABV4DXD8_9CLOT</name>
<dbReference type="EMBL" id="JBGFFE010000002">
    <property type="protein sequence ID" value="MEY8762618.1"/>
    <property type="molecule type" value="Genomic_DNA"/>
</dbReference>
<comment type="caution">
    <text evidence="2">The sequence shown here is derived from an EMBL/GenBank/DDBJ whole genome shotgun (WGS) entry which is preliminary data.</text>
</comment>
<evidence type="ECO:0000256" key="1">
    <source>
        <dbReference type="ARBA" id="ARBA00008007"/>
    </source>
</evidence>
<dbReference type="SUPFAM" id="SSF53271">
    <property type="entry name" value="PRTase-like"/>
    <property type="match status" value="1"/>
</dbReference>
<dbReference type="PANTHER" id="PTHR47505">
    <property type="entry name" value="DNA UTILIZATION PROTEIN YHGH"/>
    <property type="match status" value="1"/>
</dbReference>
<proteinExistence type="inferred from homology"/>
<gene>
    <name evidence="2" type="ORF">AB8S09_02990</name>
</gene>
<comment type="similarity">
    <text evidence="1">Belongs to the ComF/GntX family.</text>
</comment>
<sequence length="226" mass="25879">MGHGFVENLSFLWDCILELIYCGDEKCILCKSDLYNDRYICKSCKNNIKICKDSFKIGKGCHQFKCYSSSYYSGSMMELIIKLKYKSSFRSGNVIASYMKDTIHSNDISFDVLTYVPMTKKSFKKRGYNQSEYLAKTLGKYFRKPVVSCLTKIKDTKDQIGLNEKERWNNIEGSFKVFDNHFINDKSVLLVDDVITTGATVFYCSLELLKSGAKKVDILTGAKSRV</sequence>
<evidence type="ECO:0000313" key="2">
    <source>
        <dbReference type="EMBL" id="MEY8762618.1"/>
    </source>
</evidence>
<protein>
    <submittedName>
        <fullName evidence="2">ComF family protein</fullName>
    </submittedName>
</protein>
<keyword evidence="3" id="KW-1185">Reference proteome</keyword>
<dbReference type="InterPro" id="IPR000836">
    <property type="entry name" value="PRTase_dom"/>
</dbReference>
<dbReference type="RefSeq" id="WP_294185255.1">
    <property type="nucleotide sequence ID" value="NZ_JBGFFE010000002.1"/>
</dbReference>
<organism evidence="2 3">
    <name type="scientific">Clostridium lapidicellarium</name>
    <dbReference type="NCBI Taxonomy" id="3240931"/>
    <lineage>
        <taxon>Bacteria</taxon>
        <taxon>Bacillati</taxon>
        <taxon>Bacillota</taxon>
        <taxon>Clostridia</taxon>
        <taxon>Eubacteriales</taxon>
        <taxon>Clostridiaceae</taxon>
        <taxon>Clostridium</taxon>
    </lineage>
</organism>